<feature type="chain" id="PRO_5036473124" evidence="1">
    <location>
        <begin position="22"/>
        <end position="94"/>
    </location>
</feature>
<protein>
    <submittedName>
        <fullName evidence="2">Uncharacterized protein</fullName>
    </submittedName>
</protein>
<accession>A0A8X8Z579</accession>
<sequence>MASHVVALALALTILFVSANAARPNISPAVSPSRSFPGSGGATIPLPRKVASATAASPGAGATSPAASTEGGASAMKVSANTVGAAVAAGFLLF</sequence>
<evidence type="ECO:0000256" key="1">
    <source>
        <dbReference type="SAM" id="SignalP"/>
    </source>
</evidence>
<name>A0A8X8Z579_SALSN</name>
<organism evidence="2">
    <name type="scientific">Salvia splendens</name>
    <name type="common">Scarlet sage</name>
    <dbReference type="NCBI Taxonomy" id="180675"/>
    <lineage>
        <taxon>Eukaryota</taxon>
        <taxon>Viridiplantae</taxon>
        <taxon>Streptophyta</taxon>
        <taxon>Embryophyta</taxon>
        <taxon>Tracheophyta</taxon>
        <taxon>Spermatophyta</taxon>
        <taxon>Magnoliopsida</taxon>
        <taxon>eudicotyledons</taxon>
        <taxon>Gunneridae</taxon>
        <taxon>Pentapetalae</taxon>
        <taxon>asterids</taxon>
        <taxon>lamiids</taxon>
        <taxon>Lamiales</taxon>
        <taxon>Lamiaceae</taxon>
        <taxon>Nepetoideae</taxon>
        <taxon>Mentheae</taxon>
        <taxon>Salviinae</taxon>
        <taxon>Salvia</taxon>
        <taxon>Salvia subgen. Calosphace</taxon>
        <taxon>core Calosphace</taxon>
    </lineage>
</organism>
<reference evidence="2" key="2">
    <citation type="submission" date="2020-08" db="EMBL/GenBank/DDBJ databases">
        <title>Plant Genome Project.</title>
        <authorList>
            <person name="Zhang R.-G."/>
        </authorList>
    </citation>
    <scope>NUCLEOTIDE SEQUENCE</scope>
    <source>
        <strain evidence="2">Huo1</strain>
        <tissue evidence="2">Leaf</tissue>
    </source>
</reference>
<evidence type="ECO:0000313" key="2">
    <source>
        <dbReference type="EMBL" id="KAG6391843.1"/>
    </source>
</evidence>
<reference evidence="2" key="1">
    <citation type="submission" date="2018-01" db="EMBL/GenBank/DDBJ databases">
        <authorList>
            <person name="Mao J.F."/>
        </authorList>
    </citation>
    <scope>NUCLEOTIDE SEQUENCE</scope>
    <source>
        <strain evidence="2">Huo1</strain>
        <tissue evidence="2">Leaf</tissue>
    </source>
</reference>
<proteinExistence type="predicted"/>
<dbReference type="Proteomes" id="UP000298416">
    <property type="component" value="Unassembled WGS sequence"/>
</dbReference>
<keyword evidence="1" id="KW-0732">Signal</keyword>
<gene>
    <name evidence="2" type="ORF">SASPL_149604</name>
</gene>
<keyword evidence="3" id="KW-1185">Reference proteome</keyword>
<comment type="caution">
    <text evidence="2">The sequence shown here is derived from an EMBL/GenBank/DDBJ whole genome shotgun (WGS) entry which is preliminary data.</text>
</comment>
<evidence type="ECO:0000313" key="3">
    <source>
        <dbReference type="Proteomes" id="UP000298416"/>
    </source>
</evidence>
<feature type="signal peptide" evidence="1">
    <location>
        <begin position="1"/>
        <end position="21"/>
    </location>
</feature>
<dbReference type="EMBL" id="PNBA02000019">
    <property type="protein sequence ID" value="KAG6391843.1"/>
    <property type="molecule type" value="Genomic_DNA"/>
</dbReference>
<dbReference type="AlphaFoldDB" id="A0A8X8Z579"/>